<evidence type="ECO:0000259" key="1">
    <source>
        <dbReference type="Pfam" id="PF07728"/>
    </source>
</evidence>
<evidence type="ECO:0000313" key="2">
    <source>
        <dbReference type="EMBL" id="MBM7615609.1"/>
    </source>
</evidence>
<evidence type="ECO:0000313" key="3">
    <source>
        <dbReference type="Proteomes" id="UP001314796"/>
    </source>
</evidence>
<dbReference type="EMBL" id="JAFBEE010000015">
    <property type="protein sequence ID" value="MBM7615609.1"/>
    <property type="molecule type" value="Genomic_DNA"/>
</dbReference>
<feature type="domain" description="ATPase dynein-related AAA" evidence="1">
    <location>
        <begin position="2"/>
        <end position="90"/>
    </location>
</feature>
<proteinExistence type="predicted"/>
<dbReference type="RefSeq" id="WP_204403018.1">
    <property type="nucleotide sequence ID" value="NZ_JAFBEE010000015.1"/>
</dbReference>
<name>A0ABS2NSR0_9FIRM</name>
<dbReference type="Pfam" id="PF07728">
    <property type="entry name" value="AAA_5"/>
    <property type="match status" value="1"/>
</dbReference>
<dbReference type="InterPro" id="IPR052934">
    <property type="entry name" value="Methyl-DNA_Rec/Restrict_Enz"/>
</dbReference>
<protein>
    <submittedName>
        <fullName evidence="2">MoxR-like ATPase</fullName>
    </submittedName>
</protein>
<dbReference type="InterPro" id="IPR027417">
    <property type="entry name" value="P-loop_NTPase"/>
</dbReference>
<keyword evidence="3" id="KW-1185">Reference proteome</keyword>
<reference evidence="2 3" key="1">
    <citation type="submission" date="2021-01" db="EMBL/GenBank/DDBJ databases">
        <title>Genomic Encyclopedia of Type Strains, Phase IV (KMG-IV): sequencing the most valuable type-strain genomes for metagenomic binning, comparative biology and taxonomic classification.</title>
        <authorList>
            <person name="Goeker M."/>
        </authorList>
    </citation>
    <scope>NUCLEOTIDE SEQUENCE [LARGE SCALE GENOMIC DNA]</scope>
    <source>
        <strain evidence="2 3">DSM 25890</strain>
    </source>
</reference>
<dbReference type="Gene3D" id="3.40.50.300">
    <property type="entry name" value="P-loop containing nucleotide triphosphate hydrolases"/>
    <property type="match status" value="1"/>
</dbReference>
<gene>
    <name evidence="2" type="ORF">JOC73_002182</name>
</gene>
<comment type="caution">
    <text evidence="2">The sequence shown here is derived from an EMBL/GenBank/DDBJ whole genome shotgun (WGS) entry which is preliminary data.</text>
</comment>
<dbReference type="InterPro" id="IPR011704">
    <property type="entry name" value="ATPase_dyneun-rel_AAA"/>
</dbReference>
<sequence>MHTLLIEEINRADAASVFGVVFQLLDRDAEGYSEYTFEPSEDLYAYLFSIEGIKNYIKNGIKLPSNLNIVATMNSADQGVRPMDSAFKRRWNFKYVRIDIKGTVCEKAKLTYGGRTVYWAGLLN</sequence>
<dbReference type="PANTHER" id="PTHR37291">
    <property type="entry name" value="5-METHYLCYTOSINE-SPECIFIC RESTRICTION ENZYME B"/>
    <property type="match status" value="1"/>
</dbReference>
<dbReference type="PANTHER" id="PTHR37291:SF1">
    <property type="entry name" value="TYPE IV METHYL-DIRECTED RESTRICTION ENZYME ECOKMCRB SUBUNIT"/>
    <property type="match status" value="1"/>
</dbReference>
<accession>A0ABS2NSR0</accession>
<organism evidence="2 3">
    <name type="scientific">Alkaliphilus hydrothermalis</name>
    <dbReference type="NCBI Taxonomy" id="1482730"/>
    <lineage>
        <taxon>Bacteria</taxon>
        <taxon>Bacillati</taxon>
        <taxon>Bacillota</taxon>
        <taxon>Clostridia</taxon>
        <taxon>Peptostreptococcales</taxon>
        <taxon>Natronincolaceae</taxon>
        <taxon>Alkaliphilus</taxon>
    </lineage>
</organism>
<dbReference type="Proteomes" id="UP001314796">
    <property type="component" value="Unassembled WGS sequence"/>
</dbReference>